<sequence length="21" mass="2658">MKQQVHLMLNQNVYFKKHWKG</sequence>
<reference evidence="1" key="1">
    <citation type="submission" date="2018-02" db="EMBL/GenBank/DDBJ databases">
        <title>Rhizophora mucronata_Transcriptome.</title>
        <authorList>
            <person name="Meera S.P."/>
            <person name="Sreeshan A."/>
            <person name="Augustine A."/>
        </authorList>
    </citation>
    <scope>NUCLEOTIDE SEQUENCE</scope>
    <source>
        <tissue evidence="1">Leaf</tissue>
    </source>
</reference>
<dbReference type="EMBL" id="GGEC01002488">
    <property type="protein sequence ID" value="MBW82971.1"/>
    <property type="molecule type" value="Transcribed_RNA"/>
</dbReference>
<name>A0A2P2IP25_RHIMU</name>
<organism evidence="1">
    <name type="scientific">Rhizophora mucronata</name>
    <name type="common">Asiatic mangrove</name>
    <dbReference type="NCBI Taxonomy" id="61149"/>
    <lineage>
        <taxon>Eukaryota</taxon>
        <taxon>Viridiplantae</taxon>
        <taxon>Streptophyta</taxon>
        <taxon>Embryophyta</taxon>
        <taxon>Tracheophyta</taxon>
        <taxon>Spermatophyta</taxon>
        <taxon>Magnoliopsida</taxon>
        <taxon>eudicotyledons</taxon>
        <taxon>Gunneridae</taxon>
        <taxon>Pentapetalae</taxon>
        <taxon>rosids</taxon>
        <taxon>fabids</taxon>
        <taxon>Malpighiales</taxon>
        <taxon>Rhizophoraceae</taxon>
        <taxon>Rhizophora</taxon>
    </lineage>
</organism>
<evidence type="ECO:0000313" key="1">
    <source>
        <dbReference type="EMBL" id="MBW82971.1"/>
    </source>
</evidence>
<protein>
    <submittedName>
        <fullName evidence="1">Uncharacterized protein</fullName>
    </submittedName>
</protein>
<dbReference type="AlphaFoldDB" id="A0A2P2IP25"/>
<proteinExistence type="predicted"/>
<accession>A0A2P2IP25</accession>